<evidence type="ECO:0000256" key="1">
    <source>
        <dbReference type="ARBA" id="ARBA00022679"/>
    </source>
</evidence>
<accession>Q72N64</accession>
<sequence length="187" mass="21815">MPMAINAGIFCMIEKRINKFGENGTFATKDIPKGTLLFSYSEWIEDEEFGWKVLTVEEAESLPDSEKDIFMKYGYDVDFGLVTGPTSDQYVINHSNFMNHSCDPNMWYDQDDNIVAKRDIRAGEELTIDYANFIVNFDQTFECGCGSVNCRKFIRKDDWKLLINEYQMNFPKFIQKEIKKLYVKIPV</sequence>
<dbReference type="InterPro" id="IPR046341">
    <property type="entry name" value="SET_dom_sf"/>
</dbReference>
<dbReference type="PANTHER" id="PTHR12350:SF19">
    <property type="entry name" value="SET DOMAIN-CONTAINING PROTEIN"/>
    <property type="match status" value="1"/>
</dbReference>
<dbReference type="AlphaFoldDB" id="Q72N64"/>
<feature type="domain" description="Post-SET" evidence="4">
    <location>
        <begin position="139"/>
        <end position="155"/>
    </location>
</feature>
<dbReference type="InterPro" id="IPR003616">
    <property type="entry name" value="Post-SET_dom"/>
</dbReference>
<gene>
    <name evidence="5" type="ordered locus">LIC_12974</name>
</gene>
<dbReference type="PROSITE" id="PS50280">
    <property type="entry name" value="SET"/>
    <property type="match status" value="1"/>
</dbReference>
<dbReference type="SMART" id="SM00317">
    <property type="entry name" value="SET"/>
    <property type="match status" value="1"/>
</dbReference>
<evidence type="ECO:0000313" key="5">
    <source>
        <dbReference type="EMBL" id="AAS71524.1"/>
    </source>
</evidence>
<dbReference type="Pfam" id="PF00856">
    <property type="entry name" value="SET"/>
    <property type="match status" value="1"/>
</dbReference>
<dbReference type="GO" id="GO:0016740">
    <property type="term" value="F:transferase activity"/>
    <property type="evidence" value="ECO:0007669"/>
    <property type="project" value="UniProtKB-KW"/>
</dbReference>
<dbReference type="Gene3D" id="2.170.270.10">
    <property type="entry name" value="SET domain"/>
    <property type="match status" value="1"/>
</dbReference>
<keyword evidence="1" id="KW-0808">Transferase</keyword>
<dbReference type="InterPro" id="IPR001214">
    <property type="entry name" value="SET_dom"/>
</dbReference>
<dbReference type="Proteomes" id="UP000007037">
    <property type="component" value="Chromosome I"/>
</dbReference>
<evidence type="ECO:0000256" key="2">
    <source>
        <dbReference type="ARBA" id="ARBA00022691"/>
    </source>
</evidence>
<proteinExistence type="predicted"/>
<dbReference type="PANTHER" id="PTHR12350">
    <property type="entry name" value="HISTONE-LYSINE N-METHYLTRANSFERASE-RELATED"/>
    <property type="match status" value="1"/>
</dbReference>
<keyword evidence="2" id="KW-0949">S-adenosyl-L-methionine</keyword>
<name>Q72N64_LEPIC</name>
<dbReference type="HOGENOM" id="CLU_1446024_0_0_12"/>
<dbReference type="KEGG" id="lic:LIC_12974"/>
<evidence type="ECO:0008006" key="7">
    <source>
        <dbReference type="Google" id="ProtNLM"/>
    </source>
</evidence>
<feature type="domain" description="SET" evidence="3">
    <location>
        <begin position="6"/>
        <end position="131"/>
    </location>
</feature>
<dbReference type="InterPro" id="IPR053201">
    <property type="entry name" value="Flavunoidine_N-MTase"/>
</dbReference>
<organism evidence="5 6">
    <name type="scientific">Leptospira interrogans serogroup Icterohaemorrhagiae serovar copenhageni (strain Fiocruz L1-130)</name>
    <dbReference type="NCBI Taxonomy" id="267671"/>
    <lineage>
        <taxon>Bacteria</taxon>
        <taxon>Pseudomonadati</taxon>
        <taxon>Spirochaetota</taxon>
        <taxon>Spirochaetia</taxon>
        <taxon>Leptospirales</taxon>
        <taxon>Leptospiraceae</taxon>
        <taxon>Leptospira</taxon>
    </lineage>
</organism>
<protein>
    <recommendedName>
        <fullName evidence="7">SET domain-containing protein-lysine N-methyltransferase</fullName>
    </recommendedName>
</protein>
<reference evidence="5 6" key="1">
    <citation type="journal article" date="2004" name="J. Bacteriol.">
        <title>Comparative genomics of two Leptospira interrogans serovars reveals novel insights into physiology and pathogenesis.</title>
        <authorList>
            <person name="Nascimento A.L."/>
            <person name="Ko A.I."/>
            <person name="Martins E.A."/>
            <person name="Monteiro-Vitorello C.B."/>
            <person name="Ho P.L."/>
            <person name="Haake D.A."/>
            <person name="Verjovski-Almeida S."/>
            <person name="Hartskeerl R.A."/>
            <person name="Marques M.V."/>
            <person name="Oliveira M.C."/>
            <person name="Menck C.F."/>
            <person name="Leite L.C."/>
            <person name="Carrer H."/>
            <person name="Coutinho L.L."/>
            <person name="Degrave W.M."/>
            <person name="Dellagostin O.A."/>
            <person name="El-Dorry H."/>
            <person name="Ferro E.S."/>
            <person name="Ferro M.I."/>
            <person name="Furlan L.R."/>
            <person name="Gamberini M."/>
            <person name="Giglioti E.A."/>
            <person name="Goes-Neto A."/>
            <person name="Goldman G.H."/>
            <person name="Goldman M.H."/>
            <person name="Harakava R."/>
            <person name="Jeronimo S.M."/>
            <person name="Junqueira-De-Azevedo I.L."/>
            <person name="Kimura E.T."/>
            <person name="Kuramae E.E."/>
            <person name="Lemos E.G."/>
            <person name="Lemos M.V."/>
            <person name="Marino C.L."/>
            <person name="Nunes L.R."/>
            <person name="De Oliveira R.C."/>
            <person name="Pereira G.G."/>
            <person name="Reis M.S."/>
            <person name="Schriefer A."/>
            <person name="Siqueira W.J."/>
            <person name="Sommer P."/>
            <person name="Tsai S.M."/>
            <person name="Simpson A.J."/>
            <person name="Ferro J.A."/>
            <person name="Camargo L.E."/>
            <person name="Kitajima J.P."/>
            <person name="Setubal J.C."/>
            <person name="Van Sluys M.A."/>
        </authorList>
    </citation>
    <scope>NUCLEOTIDE SEQUENCE [LARGE SCALE GENOMIC DNA]</scope>
    <source>
        <strain evidence="5 6">Fiocruz L1-130</strain>
    </source>
</reference>
<dbReference type="EMBL" id="AE016823">
    <property type="protein sequence ID" value="AAS71524.1"/>
    <property type="molecule type" value="Genomic_DNA"/>
</dbReference>
<evidence type="ECO:0000313" key="6">
    <source>
        <dbReference type="Proteomes" id="UP000007037"/>
    </source>
</evidence>
<evidence type="ECO:0000259" key="4">
    <source>
        <dbReference type="PROSITE" id="PS50868"/>
    </source>
</evidence>
<dbReference type="PROSITE" id="PS50868">
    <property type="entry name" value="POST_SET"/>
    <property type="match status" value="1"/>
</dbReference>
<evidence type="ECO:0000259" key="3">
    <source>
        <dbReference type="PROSITE" id="PS50280"/>
    </source>
</evidence>
<dbReference type="SUPFAM" id="SSF82199">
    <property type="entry name" value="SET domain"/>
    <property type="match status" value="1"/>
</dbReference>